<dbReference type="Proteomes" id="UP000239446">
    <property type="component" value="Unassembled WGS sequence"/>
</dbReference>
<keyword evidence="1" id="KW-0812">Transmembrane</keyword>
<feature type="transmembrane region" description="Helical" evidence="1">
    <location>
        <begin position="57"/>
        <end position="79"/>
    </location>
</feature>
<dbReference type="RefSeq" id="WP_104417092.1">
    <property type="nucleotide sequence ID" value="NZ_PTIT01000024.1"/>
</dbReference>
<feature type="transmembrane region" description="Helical" evidence="1">
    <location>
        <begin position="7"/>
        <end position="30"/>
    </location>
</feature>
<evidence type="ECO:0000313" key="5">
    <source>
        <dbReference type="Proteomes" id="UP000239648"/>
    </source>
</evidence>
<keyword evidence="1" id="KW-1133">Transmembrane helix</keyword>
<evidence type="ECO:0000256" key="1">
    <source>
        <dbReference type="SAM" id="Phobius"/>
    </source>
</evidence>
<name>A0A2S6G3M2_9GAMM</name>
<dbReference type="AlphaFoldDB" id="A0A2S6G3M2"/>
<reference evidence="2 5" key="1">
    <citation type="submission" date="2018-02" db="EMBL/GenBank/DDBJ databases">
        <title>Deep subsurface shale carbon reservoir microbial communities from Ohio and West Virginia, USA.</title>
        <authorList>
            <person name="Wrighton K."/>
        </authorList>
    </citation>
    <scope>NUCLEOTIDE SEQUENCE [LARGE SCALE GENOMIC DNA]</scope>
    <source>
        <strain evidence="2 5">UTICA-S1B6</strain>
    </source>
</reference>
<dbReference type="Proteomes" id="UP000239648">
    <property type="component" value="Unassembled WGS sequence"/>
</dbReference>
<sequence>MDEPFRIYYRVCLIASCLLFFPLSLMLLSYRVYRVFWQKEPAIYPDCNNWGLKIGKFFLVLSKILVCLYPVALVITMLMADGSGSVSGVPAALILAMGLLLMPLVVGLIEISQINHRKFIHQERKG</sequence>
<protein>
    <submittedName>
        <fullName evidence="3">Uncharacterized protein</fullName>
    </submittedName>
</protein>
<reference evidence="3 4" key="2">
    <citation type="submission" date="2018-02" db="EMBL/GenBank/DDBJ databases">
        <title>Subsurface microbial communities from deep shales in Ohio and West Virginia, USA.</title>
        <authorList>
            <person name="Wrighton K."/>
        </authorList>
    </citation>
    <scope>NUCLEOTIDE SEQUENCE [LARGE SCALE GENOMIC DNA]</scope>
    <source>
        <strain evidence="3 4">UTICA-S1B9</strain>
    </source>
</reference>
<dbReference type="EMBL" id="PTIU01000027">
    <property type="protein sequence ID" value="PPK53447.1"/>
    <property type="molecule type" value="Genomic_DNA"/>
</dbReference>
<evidence type="ECO:0000313" key="2">
    <source>
        <dbReference type="EMBL" id="PPK50542.1"/>
    </source>
</evidence>
<comment type="caution">
    <text evidence="3">The sequence shown here is derived from an EMBL/GenBank/DDBJ whole genome shotgun (WGS) entry which is preliminary data.</text>
</comment>
<proteinExistence type="predicted"/>
<evidence type="ECO:0000313" key="4">
    <source>
        <dbReference type="Proteomes" id="UP000239446"/>
    </source>
</evidence>
<keyword evidence="5" id="KW-1185">Reference proteome</keyword>
<accession>A0A2S6G3M2</accession>
<evidence type="ECO:0000313" key="3">
    <source>
        <dbReference type="EMBL" id="PPK53447.1"/>
    </source>
</evidence>
<feature type="transmembrane region" description="Helical" evidence="1">
    <location>
        <begin position="91"/>
        <end position="109"/>
    </location>
</feature>
<organism evidence="3 4">
    <name type="scientific">Marinobacter persicus</name>
    <dbReference type="NCBI Taxonomy" id="930118"/>
    <lineage>
        <taxon>Bacteria</taxon>
        <taxon>Pseudomonadati</taxon>
        <taxon>Pseudomonadota</taxon>
        <taxon>Gammaproteobacteria</taxon>
        <taxon>Pseudomonadales</taxon>
        <taxon>Marinobacteraceae</taxon>
        <taxon>Marinobacter</taxon>
    </lineage>
</organism>
<keyword evidence="1" id="KW-0472">Membrane</keyword>
<gene>
    <name evidence="3" type="ORF">B0H24_102734</name>
    <name evidence="2" type="ORF">BY455_12445</name>
</gene>
<dbReference type="EMBL" id="PTIT01000024">
    <property type="protein sequence ID" value="PPK50542.1"/>
    <property type="molecule type" value="Genomic_DNA"/>
</dbReference>